<dbReference type="Pfam" id="PF00664">
    <property type="entry name" value="ABC_membrane"/>
    <property type="match status" value="1"/>
</dbReference>
<feature type="domain" description="ABC transporter" evidence="9">
    <location>
        <begin position="336"/>
        <end position="571"/>
    </location>
</feature>
<evidence type="ECO:0000259" key="9">
    <source>
        <dbReference type="PROSITE" id="PS50893"/>
    </source>
</evidence>
<keyword evidence="3 8" id="KW-0812">Transmembrane</keyword>
<dbReference type="EMBL" id="CP120372">
    <property type="protein sequence ID" value="WEX85427.1"/>
    <property type="molecule type" value="Genomic_DNA"/>
</dbReference>
<dbReference type="Gene3D" id="1.20.1560.10">
    <property type="entry name" value="ABC transporter type 1, transmembrane domain"/>
    <property type="match status" value="1"/>
</dbReference>
<evidence type="ECO:0000313" key="12">
    <source>
        <dbReference type="Proteomes" id="UP001235547"/>
    </source>
</evidence>
<dbReference type="PROSITE" id="PS00211">
    <property type="entry name" value="ABC_TRANSPORTER_1"/>
    <property type="match status" value="1"/>
</dbReference>
<evidence type="ECO:0000256" key="4">
    <source>
        <dbReference type="ARBA" id="ARBA00022741"/>
    </source>
</evidence>
<dbReference type="NCBIfam" id="TIGR01842">
    <property type="entry name" value="type_I_sec_PrtD"/>
    <property type="match status" value="1"/>
</dbReference>
<dbReference type="PROSITE" id="PS50893">
    <property type="entry name" value="ABC_TRANSPORTER_2"/>
    <property type="match status" value="1"/>
</dbReference>
<protein>
    <submittedName>
        <fullName evidence="11">Type I secretion system permease/ATPase</fullName>
    </submittedName>
</protein>
<dbReference type="InterPro" id="IPR027417">
    <property type="entry name" value="P-loop_NTPase"/>
</dbReference>
<comment type="similarity">
    <text evidence="2">Belongs to the ABC transporter superfamily.</text>
</comment>
<dbReference type="Gene3D" id="3.40.50.300">
    <property type="entry name" value="P-loop containing nucleotide triphosphate hydrolases"/>
    <property type="match status" value="1"/>
</dbReference>
<keyword evidence="5" id="KW-0067">ATP-binding</keyword>
<name>A0ABY8D6U8_9HYPH</name>
<dbReference type="SUPFAM" id="SSF90123">
    <property type="entry name" value="ABC transporter transmembrane region"/>
    <property type="match status" value="1"/>
</dbReference>
<accession>A0ABY8D6U8</accession>
<evidence type="ECO:0000256" key="8">
    <source>
        <dbReference type="SAM" id="Phobius"/>
    </source>
</evidence>
<evidence type="ECO:0000259" key="10">
    <source>
        <dbReference type="PROSITE" id="PS50929"/>
    </source>
</evidence>
<organism evidence="11 12">
    <name type="scientific">Sinorhizobium numidicum</name>
    <dbReference type="NCBI Taxonomy" id="680248"/>
    <lineage>
        <taxon>Bacteria</taxon>
        <taxon>Pseudomonadati</taxon>
        <taxon>Pseudomonadota</taxon>
        <taxon>Alphaproteobacteria</taxon>
        <taxon>Hyphomicrobiales</taxon>
        <taxon>Rhizobiaceae</taxon>
        <taxon>Sinorhizobium/Ensifer group</taxon>
        <taxon>Sinorhizobium</taxon>
    </lineage>
</organism>
<sequence>MAAKASADKRRRSKTDLDYATGQIRSSLLVLAMFSFAINVLMLTSPLYMLQVYDRVLVSGRVETLVLLTVFAGGALLVLGVLDSLRSSVMVRMGCWLNDRLGPVLISGGVRARLVGDNAGAQPLRDLAQVQSFLSSQGLTALFDAPWTPVFLALIWLLHPALGTLAVGAALLLTLLTLLNELTTRRASQTASTKQIAAFQQAESTIRNAEVVRAMGMLPGLLERWRASNASSLDATRSSSERGAAILGFTKFLRFFVQSATLGLGAYLVLNGEVTGGAMIASSILLGRALAPIEVAMGSWRNFLATRIAYDRLKSRLQGIPVEAQRTRLPEPHGHISLKHVSYAAPATKTHVIDDVSFRLTPGEALAVIGPSASGKSTLCRLIAGIAAPSGGEIRLDGSELHHWNPEQLGRYVGYLPQDVELFSGTIRDNISRMARADDDEVVEAAMLAHAHEMIQRLPQGYETPIGDAGARLSGGQRQRIGLARAVFGNPKIIILDEPNANLDQSGETALAAAVRTLKERGAALMIVGHRPSTLAQADKILFLREGRVELFGAREDVLGRLQLAGGESKRLEPQLRDAAAAPPRLTERIGE</sequence>
<dbReference type="RefSeq" id="WP_280736337.1">
    <property type="nucleotide sequence ID" value="NZ_CP120369.1"/>
</dbReference>
<keyword evidence="12" id="KW-1185">Reference proteome</keyword>
<evidence type="ECO:0000256" key="2">
    <source>
        <dbReference type="ARBA" id="ARBA00005417"/>
    </source>
</evidence>
<evidence type="ECO:0000256" key="1">
    <source>
        <dbReference type="ARBA" id="ARBA00004651"/>
    </source>
</evidence>
<dbReference type="InterPro" id="IPR010128">
    <property type="entry name" value="ATPase_T1SS_PrtD-like"/>
</dbReference>
<comment type="subcellular location">
    <subcellularLocation>
        <location evidence="1">Cell membrane</location>
        <topology evidence="1">Multi-pass membrane protein</topology>
    </subcellularLocation>
</comment>
<proteinExistence type="inferred from homology"/>
<dbReference type="InterPro" id="IPR003593">
    <property type="entry name" value="AAA+_ATPase"/>
</dbReference>
<dbReference type="SMART" id="SM00382">
    <property type="entry name" value="AAA"/>
    <property type="match status" value="1"/>
</dbReference>
<dbReference type="InterPro" id="IPR036640">
    <property type="entry name" value="ABC1_TM_sf"/>
</dbReference>
<dbReference type="Proteomes" id="UP001235547">
    <property type="component" value="Plasmid unnamed"/>
</dbReference>
<gene>
    <name evidence="11" type="ORF">PYH38_006394</name>
</gene>
<keyword evidence="6 8" id="KW-1133">Transmembrane helix</keyword>
<dbReference type="InterPro" id="IPR011527">
    <property type="entry name" value="ABC1_TM_dom"/>
</dbReference>
<dbReference type="PROSITE" id="PS50929">
    <property type="entry name" value="ABC_TM1F"/>
    <property type="match status" value="1"/>
</dbReference>
<evidence type="ECO:0000256" key="5">
    <source>
        <dbReference type="ARBA" id="ARBA00022840"/>
    </source>
</evidence>
<keyword evidence="4" id="KW-0547">Nucleotide-binding</keyword>
<dbReference type="PANTHER" id="PTHR24221">
    <property type="entry name" value="ATP-BINDING CASSETTE SUB-FAMILY B"/>
    <property type="match status" value="1"/>
</dbReference>
<feature type="transmembrane region" description="Helical" evidence="8">
    <location>
        <begin position="150"/>
        <end position="179"/>
    </location>
</feature>
<keyword evidence="7 8" id="KW-0472">Membrane</keyword>
<feature type="transmembrane region" description="Helical" evidence="8">
    <location>
        <begin position="28"/>
        <end position="50"/>
    </location>
</feature>
<evidence type="ECO:0000313" key="11">
    <source>
        <dbReference type="EMBL" id="WEX85427.1"/>
    </source>
</evidence>
<dbReference type="InterPro" id="IPR039421">
    <property type="entry name" value="Type_1_exporter"/>
</dbReference>
<dbReference type="Pfam" id="PF00005">
    <property type="entry name" value="ABC_tran"/>
    <property type="match status" value="1"/>
</dbReference>
<geneLocation type="plasmid" evidence="11 12">
    <name>unnamed</name>
</geneLocation>
<feature type="domain" description="ABC transmembrane type-1" evidence="10">
    <location>
        <begin position="29"/>
        <end position="305"/>
    </location>
</feature>
<keyword evidence="11" id="KW-0614">Plasmid</keyword>
<evidence type="ECO:0000256" key="6">
    <source>
        <dbReference type="ARBA" id="ARBA00022989"/>
    </source>
</evidence>
<dbReference type="PANTHER" id="PTHR24221:SF248">
    <property type="entry name" value="ABC TRANSPORTER TRANSMEMBRANE REGION"/>
    <property type="match status" value="1"/>
</dbReference>
<evidence type="ECO:0000256" key="3">
    <source>
        <dbReference type="ARBA" id="ARBA00022692"/>
    </source>
</evidence>
<dbReference type="SUPFAM" id="SSF52540">
    <property type="entry name" value="P-loop containing nucleoside triphosphate hydrolases"/>
    <property type="match status" value="1"/>
</dbReference>
<evidence type="ECO:0000256" key="7">
    <source>
        <dbReference type="ARBA" id="ARBA00023136"/>
    </source>
</evidence>
<dbReference type="InterPro" id="IPR017871">
    <property type="entry name" value="ABC_transporter-like_CS"/>
</dbReference>
<dbReference type="CDD" id="cd03246">
    <property type="entry name" value="ABCC_Protease_Secretion"/>
    <property type="match status" value="1"/>
</dbReference>
<reference evidence="11 12" key="1">
    <citation type="submission" date="2023-03" db="EMBL/GenBank/DDBJ databases">
        <authorList>
            <person name="Kaur S."/>
            <person name="Espinosa-Saiz D."/>
            <person name="Velazquez E."/>
            <person name="Menendez E."/>
            <person name="diCenzo G.C."/>
        </authorList>
    </citation>
    <scope>NUCLEOTIDE SEQUENCE [LARGE SCALE GENOMIC DNA]</scope>
    <source>
        <strain evidence="11 12">LMG 27395</strain>
        <plasmid evidence="11 12">unnamed</plasmid>
    </source>
</reference>
<dbReference type="InterPro" id="IPR003439">
    <property type="entry name" value="ABC_transporter-like_ATP-bd"/>
</dbReference>
<feature type="transmembrane region" description="Helical" evidence="8">
    <location>
        <begin position="62"/>
        <end position="82"/>
    </location>
</feature>